<reference evidence="2" key="3">
    <citation type="submission" date="2015-04" db="UniProtKB">
        <authorList>
            <consortium name="EnsemblPlants"/>
        </authorList>
    </citation>
    <scope>IDENTIFICATION</scope>
    <source>
        <strain evidence="2">cv. Jemalong A17</strain>
    </source>
</reference>
<evidence type="ECO:0000313" key="3">
    <source>
        <dbReference type="Proteomes" id="UP000002051"/>
    </source>
</evidence>
<dbReference type="AlphaFoldDB" id="A0A072TY17"/>
<protein>
    <submittedName>
        <fullName evidence="1 2">Uncharacterized protein</fullName>
    </submittedName>
</protein>
<gene>
    <name evidence="1" type="ordered locus">MTR_7g445290</name>
</gene>
<evidence type="ECO:0000313" key="1">
    <source>
        <dbReference type="EMBL" id="KEH22359.1"/>
    </source>
</evidence>
<dbReference type="EnsemblPlants" id="KEH22359">
    <property type="protein sequence ID" value="KEH22359"/>
    <property type="gene ID" value="MTR_7g445290"/>
</dbReference>
<keyword evidence="3" id="KW-1185">Reference proteome</keyword>
<reference evidence="1 3" key="2">
    <citation type="journal article" date="2014" name="BMC Genomics">
        <title>An improved genome release (version Mt4.0) for the model legume Medicago truncatula.</title>
        <authorList>
            <person name="Tang H."/>
            <person name="Krishnakumar V."/>
            <person name="Bidwell S."/>
            <person name="Rosen B."/>
            <person name="Chan A."/>
            <person name="Zhou S."/>
            <person name="Gentzbittel L."/>
            <person name="Childs K.L."/>
            <person name="Yandell M."/>
            <person name="Gundlach H."/>
            <person name="Mayer K.F."/>
            <person name="Schwartz D.C."/>
            <person name="Town C.D."/>
        </authorList>
    </citation>
    <scope>GENOME REANNOTATION</scope>
    <source>
        <strain evidence="1">A17</strain>
        <strain evidence="2 3">cv. Jemalong A17</strain>
    </source>
</reference>
<organism evidence="1 3">
    <name type="scientific">Medicago truncatula</name>
    <name type="common">Barrel medic</name>
    <name type="synonym">Medicago tribuloides</name>
    <dbReference type="NCBI Taxonomy" id="3880"/>
    <lineage>
        <taxon>Eukaryota</taxon>
        <taxon>Viridiplantae</taxon>
        <taxon>Streptophyta</taxon>
        <taxon>Embryophyta</taxon>
        <taxon>Tracheophyta</taxon>
        <taxon>Spermatophyta</taxon>
        <taxon>Magnoliopsida</taxon>
        <taxon>eudicotyledons</taxon>
        <taxon>Gunneridae</taxon>
        <taxon>Pentapetalae</taxon>
        <taxon>rosids</taxon>
        <taxon>fabids</taxon>
        <taxon>Fabales</taxon>
        <taxon>Fabaceae</taxon>
        <taxon>Papilionoideae</taxon>
        <taxon>50 kb inversion clade</taxon>
        <taxon>NPAAA clade</taxon>
        <taxon>Hologalegina</taxon>
        <taxon>IRL clade</taxon>
        <taxon>Trifolieae</taxon>
        <taxon>Medicago</taxon>
    </lineage>
</organism>
<proteinExistence type="predicted"/>
<reference evidence="1 3" key="1">
    <citation type="journal article" date="2011" name="Nature">
        <title>The Medicago genome provides insight into the evolution of rhizobial symbioses.</title>
        <authorList>
            <person name="Young N.D."/>
            <person name="Debelle F."/>
            <person name="Oldroyd G.E."/>
            <person name="Geurts R."/>
            <person name="Cannon S.B."/>
            <person name="Udvardi M.K."/>
            <person name="Benedito V.A."/>
            <person name="Mayer K.F."/>
            <person name="Gouzy J."/>
            <person name="Schoof H."/>
            <person name="Van de Peer Y."/>
            <person name="Proost S."/>
            <person name="Cook D.R."/>
            <person name="Meyers B.C."/>
            <person name="Spannagl M."/>
            <person name="Cheung F."/>
            <person name="De Mita S."/>
            <person name="Krishnakumar V."/>
            <person name="Gundlach H."/>
            <person name="Zhou S."/>
            <person name="Mudge J."/>
            <person name="Bharti A.K."/>
            <person name="Murray J.D."/>
            <person name="Naoumkina M.A."/>
            <person name="Rosen B."/>
            <person name="Silverstein K.A."/>
            <person name="Tang H."/>
            <person name="Rombauts S."/>
            <person name="Zhao P.X."/>
            <person name="Zhou P."/>
            <person name="Barbe V."/>
            <person name="Bardou P."/>
            <person name="Bechner M."/>
            <person name="Bellec A."/>
            <person name="Berger A."/>
            <person name="Berges H."/>
            <person name="Bidwell S."/>
            <person name="Bisseling T."/>
            <person name="Choisne N."/>
            <person name="Couloux A."/>
            <person name="Denny R."/>
            <person name="Deshpande S."/>
            <person name="Dai X."/>
            <person name="Doyle J.J."/>
            <person name="Dudez A.M."/>
            <person name="Farmer A.D."/>
            <person name="Fouteau S."/>
            <person name="Franken C."/>
            <person name="Gibelin C."/>
            <person name="Gish J."/>
            <person name="Goldstein S."/>
            <person name="Gonzalez A.J."/>
            <person name="Green P.J."/>
            <person name="Hallab A."/>
            <person name="Hartog M."/>
            <person name="Hua A."/>
            <person name="Humphray S.J."/>
            <person name="Jeong D.H."/>
            <person name="Jing Y."/>
            <person name="Jocker A."/>
            <person name="Kenton S.M."/>
            <person name="Kim D.J."/>
            <person name="Klee K."/>
            <person name="Lai H."/>
            <person name="Lang C."/>
            <person name="Lin S."/>
            <person name="Macmil S.L."/>
            <person name="Magdelenat G."/>
            <person name="Matthews L."/>
            <person name="McCorrison J."/>
            <person name="Monaghan E.L."/>
            <person name="Mun J.H."/>
            <person name="Najar F.Z."/>
            <person name="Nicholson C."/>
            <person name="Noirot C."/>
            <person name="O'Bleness M."/>
            <person name="Paule C.R."/>
            <person name="Poulain J."/>
            <person name="Prion F."/>
            <person name="Qin B."/>
            <person name="Qu C."/>
            <person name="Retzel E.F."/>
            <person name="Riddle C."/>
            <person name="Sallet E."/>
            <person name="Samain S."/>
            <person name="Samson N."/>
            <person name="Sanders I."/>
            <person name="Saurat O."/>
            <person name="Scarpelli C."/>
            <person name="Schiex T."/>
            <person name="Segurens B."/>
            <person name="Severin A.J."/>
            <person name="Sherrier D.J."/>
            <person name="Shi R."/>
            <person name="Sims S."/>
            <person name="Singer S.R."/>
            <person name="Sinharoy S."/>
            <person name="Sterck L."/>
            <person name="Viollet A."/>
            <person name="Wang B.B."/>
            <person name="Wang K."/>
            <person name="Wang M."/>
            <person name="Wang X."/>
            <person name="Warfsmann J."/>
            <person name="Weissenbach J."/>
            <person name="White D.D."/>
            <person name="White J.D."/>
            <person name="Wiley G.B."/>
            <person name="Wincker P."/>
            <person name="Xing Y."/>
            <person name="Yang L."/>
            <person name="Yao Z."/>
            <person name="Ying F."/>
            <person name="Zhai J."/>
            <person name="Zhou L."/>
            <person name="Zuber A."/>
            <person name="Denarie J."/>
            <person name="Dixon R.A."/>
            <person name="May G.D."/>
            <person name="Schwartz D.C."/>
            <person name="Rogers J."/>
            <person name="Quetier F."/>
            <person name="Town C.D."/>
            <person name="Roe B.A."/>
        </authorList>
    </citation>
    <scope>NUCLEOTIDE SEQUENCE [LARGE SCALE GENOMIC DNA]</scope>
    <source>
        <strain evidence="1">A17</strain>
        <strain evidence="2 3">cv. Jemalong A17</strain>
    </source>
</reference>
<dbReference type="EMBL" id="CM001223">
    <property type="protein sequence ID" value="KEH22359.1"/>
    <property type="molecule type" value="Genomic_DNA"/>
</dbReference>
<accession>A0A072TY17</accession>
<evidence type="ECO:0000313" key="2">
    <source>
        <dbReference type="EnsemblPlants" id="KEH22359"/>
    </source>
</evidence>
<sequence>MFPKGGGLIVNRLKTLIPRVVDEPRVSEAHLITKVLERHLVINVHKPERDSMIRVIKIHPILCPLEDVATSFPLLLEAIALTLVGLGVVLVKVGVSKCFLDWVDES</sequence>
<dbReference type="Proteomes" id="UP000002051">
    <property type="component" value="Unassembled WGS sequence"/>
</dbReference>
<dbReference type="HOGENOM" id="CLU_2227163_0_0_1"/>
<name>A0A072TY17_MEDTR</name>